<protein>
    <submittedName>
        <fullName evidence="3">Acetyltransferase-like isoleucine patch superfamily enzyme</fullName>
    </submittedName>
</protein>
<name>A0A2S6IJU8_9ACTN</name>
<evidence type="ECO:0000256" key="1">
    <source>
        <dbReference type="ARBA" id="ARBA00022679"/>
    </source>
</evidence>
<evidence type="ECO:0000256" key="2">
    <source>
        <dbReference type="ARBA" id="ARBA00022737"/>
    </source>
</evidence>
<evidence type="ECO:0000313" key="3">
    <source>
        <dbReference type="EMBL" id="PPK94504.1"/>
    </source>
</evidence>
<proteinExistence type="predicted"/>
<dbReference type="InterPro" id="IPR050179">
    <property type="entry name" value="Trans_hexapeptide_repeat"/>
</dbReference>
<dbReference type="Pfam" id="PF00132">
    <property type="entry name" value="Hexapep"/>
    <property type="match status" value="1"/>
</dbReference>
<dbReference type="SUPFAM" id="SSF51161">
    <property type="entry name" value="Trimeric LpxA-like enzymes"/>
    <property type="match status" value="1"/>
</dbReference>
<dbReference type="GO" id="GO:0016740">
    <property type="term" value="F:transferase activity"/>
    <property type="evidence" value="ECO:0007669"/>
    <property type="project" value="UniProtKB-KW"/>
</dbReference>
<sequence length="231" mass="23827">MPVPEQHGADGNRVLGAAELVTDRGVEVGYPAERGGGGPLVLGPRARLRSGTVLYTGSTIGADLSTGHGVVVREDCRIAERVSVWSGTVVDYACDIGDDVRIHSNCYIAQFTEIERGAFLAPGVSLANDVLPGDAESARLMMGPSIGAGAQLGVNVTVLPYVRIGEGAVVGAGAVVTRDLPPGCLAYGNPARVVGPRPGNADAIRARLAAAPALLARLARWGRVLRVSDED</sequence>
<dbReference type="PROSITE" id="PS00101">
    <property type="entry name" value="HEXAPEP_TRANSFERASES"/>
    <property type="match status" value="2"/>
</dbReference>
<keyword evidence="2" id="KW-0677">Repeat</keyword>
<dbReference type="InterPro" id="IPR001451">
    <property type="entry name" value="Hexapep"/>
</dbReference>
<dbReference type="InterPro" id="IPR011004">
    <property type="entry name" value="Trimer_LpxA-like_sf"/>
</dbReference>
<keyword evidence="4" id="KW-1185">Reference proteome</keyword>
<dbReference type="Gene3D" id="2.160.10.10">
    <property type="entry name" value="Hexapeptide repeat proteins"/>
    <property type="match status" value="1"/>
</dbReference>
<dbReference type="Proteomes" id="UP000239485">
    <property type="component" value="Unassembled WGS sequence"/>
</dbReference>
<gene>
    <name evidence="3" type="ORF">CLV92_1076</name>
</gene>
<reference evidence="3 4" key="1">
    <citation type="submission" date="2018-02" db="EMBL/GenBank/DDBJ databases">
        <title>Genomic Encyclopedia of Archaeal and Bacterial Type Strains, Phase II (KMG-II): from individual species to whole genera.</title>
        <authorList>
            <person name="Goeker M."/>
        </authorList>
    </citation>
    <scope>NUCLEOTIDE SEQUENCE [LARGE SCALE GENOMIC DNA]</scope>
    <source>
        <strain evidence="3 4">DSM 22857</strain>
    </source>
</reference>
<organism evidence="3 4">
    <name type="scientific">Kineococcus xinjiangensis</name>
    <dbReference type="NCBI Taxonomy" id="512762"/>
    <lineage>
        <taxon>Bacteria</taxon>
        <taxon>Bacillati</taxon>
        <taxon>Actinomycetota</taxon>
        <taxon>Actinomycetes</taxon>
        <taxon>Kineosporiales</taxon>
        <taxon>Kineosporiaceae</taxon>
        <taxon>Kineococcus</taxon>
    </lineage>
</organism>
<comment type="caution">
    <text evidence="3">The sequence shown here is derived from an EMBL/GenBank/DDBJ whole genome shotgun (WGS) entry which is preliminary data.</text>
</comment>
<accession>A0A2S6IJU8</accession>
<dbReference type="AlphaFoldDB" id="A0A2S6IJU8"/>
<dbReference type="EMBL" id="PTJD01000007">
    <property type="protein sequence ID" value="PPK94504.1"/>
    <property type="molecule type" value="Genomic_DNA"/>
</dbReference>
<keyword evidence="1 3" id="KW-0808">Transferase</keyword>
<dbReference type="PANTHER" id="PTHR43300">
    <property type="entry name" value="ACETYLTRANSFERASE"/>
    <property type="match status" value="1"/>
</dbReference>
<dbReference type="InterPro" id="IPR018357">
    <property type="entry name" value="Hexapep_transf_CS"/>
</dbReference>
<evidence type="ECO:0000313" key="4">
    <source>
        <dbReference type="Proteomes" id="UP000239485"/>
    </source>
</evidence>